<gene>
    <name evidence="13 16" type="primary">nuoC</name>
    <name evidence="13" type="synonym">nuoCD</name>
    <name evidence="13" type="synonym">nuoD</name>
    <name evidence="16" type="ORF">BUCICURV3402_105</name>
</gene>
<evidence type="ECO:0000256" key="1">
    <source>
        <dbReference type="ARBA" id="ARBA00002378"/>
    </source>
</evidence>
<name>A0A451D6D2_9GAMM</name>
<dbReference type="GO" id="GO:0030964">
    <property type="term" value="C:NADH dehydrogenase complex"/>
    <property type="evidence" value="ECO:0007669"/>
    <property type="project" value="InterPro"/>
</dbReference>
<organism evidence="16 17">
    <name type="scientific">Buchnera aphidicola</name>
    <name type="common">Cinara curvipes</name>
    <dbReference type="NCBI Taxonomy" id="2518975"/>
    <lineage>
        <taxon>Bacteria</taxon>
        <taxon>Pseudomonadati</taxon>
        <taxon>Pseudomonadota</taxon>
        <taxon>Gammaproteobacteria</taxon>
        <taxon>Enterobacterales</taxon>
        <taxon>Erwiniaceae</taxon>
        <taxon>Buchnera</taxon>
    </lineage>
</organism>
<dbReference type="InterPro" id="IPR037232">
    <property type="entry name" value="NADH_quin_OxRdtase_su_C/D-like"/>
</dbReference>
<evidence type="ECO:0000256" key="8">
    <source>
        <dbReference type="ARBA" id="ARBA00023027"/>
    </source>
</evidence>
<dbReference type="HAMAP" id="MF_01359">
    <property type="entry name" value="NDH1_NuoCD_1"/>
    <property type="match status" value="1"/>
</dbReference>
<dbReference type="NCBIfam" id="TIGR01961">
    <property type="entry name" value="NuoC_fam"/>
    <property type="match status" value="1"/>
</dbReference>
<dbReference type="InterPro" id="IPR029014">
    <property type="entry name" value="NiFe-Hase_large"/>
</dbReference>
<dbReference type="NCBIfam" id="NF008728">
    <property type="entry name" value="PRK11742.1"/>
    <property type="match status" value="1"/>
</dbReference>
<dbReference type="FunFam" id="1.10.645.10:FF:000001">
    <property type="entry name" value="NADH-quinone oxidoreductase subunit C/D"/>
    <property type="match status" value="1"/>
</dbReference>
<feature type="domain" description="NADH-quinone oxidoreductase subunit D" evidence="15">
    <location>
        <begin position="323"/>
        <end position="594"/>
    </location>
</feature>
<dbReference type="InterPro" id="IPR001268">
    <property type="entry name" value="NADH_UbQ_OxRdtase_30kDa_su"/>
</dbReference>
<dbReference type="Proteomes" id="UP000294344">
    <property type="component" value="Chromosome"/>
</dbReference>
<evidence type="ECO:0000256" key="7">
    <source>
        <dbReference type="ARBA" id="ARBA00022967"/>
    </source>
</evidence>
<dbReference type="PANTHER" id="PTHR11993:SF45">
    <property type="entry name" value="NADH-QUINONE OXIDOREDUCTASE SUBUNIT C_D"/>
    <property type="match status" value="1"/>
</dbReference>
<keyword evidence="5 13" id="KW-1003">Cell membrane</keyword>
<accession>A0A451D6D2</accession>
<feature type="region of interest" description="NADH dehydrogenase I subunit C" evidence="13">
    <location>
        <begin position="1"/>
        <end position="183"/>
    </location>
</feature>
<dbReference type="Gene3D" id="3.30.460.80">
    <property type="entry name" value="NADH:ubiquinone oxidoreductase, 30kDa subunit"/>
    <property type="match status" value="1"/>
</dbReference>
<evidence type="ECO:0000256" key="9">
    <source>
        <dbReference type="ARBA" id="ARBA00023075"/>
    </source>
</evidence>
<dbReference type="GO" id="GO:0005886">
    <property type="term" value="C:plasma membrane"/>
    <property type="evidence" value="ECO:0007669"/>
    <property type="project" value="UniProtKB-SubCell"/>
</dbReference>
<evidence type="ECO:0000259" key="15">
    <source>
        <dbReference type="Pfam" id="PF00346"/>
    </source>
</evidence>
<protein>
    <recommendedName>
        <fullName evidence="13">NADH-quinone oxidoreductase subunit C/D</fullName>
        <ecNumber evidence="13">7.1.1.-</ecNumber>
    </recommendedName>
    <alternativeName>
        <fullName evidence="13">NADH dehydrogenase I subunit C/D</fullName>
    </alternativeName>
    <alternativeName>
        <fullName evidence="13">NDH-1 subunit C/D</fullName>
    </alternativeName>
</protein>
<evidence type="ECO:0000256" key="5">
    <source>
        <dbReference type="ARBA" id="ARBA00022475"/>
    </source>
</evidence>
<keyword evidence="4 13" id="KW-0813">Transport</keyword>
<dbReference type="EC" id="7.1.1.-" evidence="13"/>
<feature type="region of interest" description="NADH dehydrogenase I subunit D" evidence="13">
    <location>
        <begin position="208"/>
        <end position="594"/>
    </location>
</feature>
<keyword evidence="11 13" id="KW-0511">Multifunctional enzyme</keyword>
<evidence type="ECO:0000256" key="4">
    <source>
        <dbReference type="ARBA" id="ARBA00022448"/>
    </source>
</evidence>
<dbReference type="GO" id="GO:0022904">
    <property type="term" value="P:respiratory electron transport chain"/>
    <property type="evidence" value="ECO:0007669"/>
    <property type="project" value="UniProtKB-ARBA"/>
</dbReference>
<evidence type="ECO:0000313" key="16">
    <source>
        <dbReference type="EMBL" id="VFP81400.1"/>
    </source>
</evidence>
<evidence type="ECO:0000256" key="12">
    <source>
        <dbReference type="ARBA" id="ARBA00047712"/>
    </source>
</evidence>
<dbReference type="InterPro" id="IPR001135">
    <property type="entry name" value="NADH_Q_OxRdtase_suD"/>
</dbReference>
<dbReference type="InterPro" id="IPR014029">
    <property type="entry name" value="NADH_UbQ_OxRdtase_49kDa_CS"/>
</dbReference>
<dbReference type="InterPro" id="IPR010218">
    <property type="entry name" value="NADH_DH_suC"/>
</dbReference>
<dbReference type="PROSITE" id="PS00535">
    <property type="entry name" value="COMPLEX1_49K"/>
    <property type="match status" value="1"/>
</dbReference>
<sequence>MFFLDSKNEDFYKKYPIILSLFNLFGKKNFFIQDAYVKCPILWINRSILIKVIYFLKKNNICSYEMLFDLHGIDERLRKNIECIPCSDFTVFYHFLSITNNSDLILKVALSKKNLQLPTITSIFSNSNWYERETWEMFGIRFIGHPHLTRLLMPKNWVGYPLRKDYPSHATELDKFFFSKQREDSAMESLRFCPESWGLKRNSNSKIEYMFLNFGPNHPSSHGAFRIILQLYGEKIINCVPDIGFHHRGAEKIAERQSWHSFIPYTDRIEYLGGCVNEMPYILAVETLANIQVPDRTQVIRILLSELFRINSHLLFISTFIQDVGSMSTVFLAFTDRQKIYDLIESITGARMHPAWFRIGGLAKDLPLNWNHLLKEFLDWMPKRLDFYVKVALKNRILISRSKGVASYGKEEALSWGVTGAGLRATGVDFDIRKKRPYSGYQNFDFEIPIGNKTSDAYTRVLIKVEEIRQSLKILQQCLLNMPNGPFKSDHPLTTPPNKNKSLLNIENLISHFLQMSWGPIIPFNESFQMIEATKGINSYYLISDGLPTSYRTRIRTPSFAHLQQIPSVICGHLISDLIVYLGSIDFVMSDVDR</sequence>
<dbReference type="SUPFAM" id="SSF56762">
    <property type="entry name" value="HydB/Nqo4-like"/>
    <property type="match status" value="1"/>
</dbReference>
<dbReference type="EMBL" id="LR217710">
    <property type="protein sequence ID" value="VFP81400.1"/>
    <property type="molecule type" value="Genomic_DNA"/>
</dbReference>
<evidence type="ECO:0000256" key="11">
    <source>
        <dbReference type="ARBA" id="ARBA00023268"/>
    </source>
</evidence>
<dbReference type="OrthoDB" id="9801496at2"/>
<keyword evidence="9 13" id="KW-0830">Ubiquinone</keyword>
<dbReference type="HAMAP" id="MF_01358">
    <property type="entry name" value="NDH1_NuoD"/>
    <property type="match status" value="1"/>
</dbReference>
<dbReference type="Gene3D" id="1.10.645.10">
    <property type="entry name" value="Cytochrome-c3 Hydrogenase, chain B"/>
    <property type="match status" value="1"/>
</dbReference>
<comment type="function">
    <text evidence="1 13">NDH-1 shuttles electrons from NADH, via FMN and iron-sulfur (Fe-S) centers, to quinones in the respiratory chain. The immediate electron acceptor for the enzyme in this species is believed to be ubiquinone. Couples the redox reaction to proton translocation (for every two electrons transferred, four hydrogen ions are translocated across the cytoplasmic membrane), and thus conserves the redox energy in a proton gradient.</text>
</comment>
<dbReference type="NCBIfam" id="TIGR01962">
    <property type="entry name" value="NuoD"/>
    <property type="match status" value="1"/>
</dbReference>
<proteinExistence type="inferred from homology"/>
<dbReference type="InterPro" id="IPR023062">
    <property type="entry name" value="NADH_DH_suCD"/>
</dbReference>
<dbReference type="GO" id="GO:0008137">
    <property type="term" value="F:NADH dehydrogenase (ubiquinone) activity"/>
    <property type="evidence" value="ECO:0007669"/>
    <property type="project" value="InterPro"/>
</dbReference>
<dbReference type="Pfam" id="PF00329">
    <property type="entry name" value="Complex1_30kDa"/>
    <property type="match status" value="1"/>
</dbReference>
<feature type="domain" description="NADH:ubiquinone oxidoreductase 30kDa subunit" evidence="14">
    <location>
        <begin position="43"/>
        <end position="171"/>
    </location>
</feature>
<dbReference type="PANTHER" id="PTHR11993">
    <property type="entry name" value="NADH-UBIQUINONE OXIDOREDUCTASE 49 KDA SUBUNIT"/>
    <property type="match status" value="1"/>
</dbReference>
<keyword evidence="6 13" id="KW-0874">Quinone</keyword>
<dbReference type="AlphaFoldDB" id="A0A451D6D2"/>
<dbReference type="GO" id="GO:0051287">
    <property type="term" value="F:NAD binding"/>
    <property type="evidence" value="ECO:0007669"/>
    <property type="project" value="InterPro"/>
</dbReference>
<evidence type="ECO:0000256" key="10">
    <source>
        <dbReference type="ARBA" id="ARBA00023136"/>
    </source>
</evidence>
<dbReference type="SUPFAM" id="SSF143243">
    <property type="entry name" value="Nqo5-like"/>
    <property type="match status" value="1"/>
</dbReference>
<evidence type="ECO:0000256" key="13">
    <source>
        <dbReference type="HAMAP-Rule" id="MF_01359"/>
    </source>
</evidence>
<dbReference type="NCBIfam" id="NF004739">
    <property type="entry name" value="PRK06075.1"/>
    <property type="match status" value="1"/>
</dbReference>
<dbReference type="GO" id="GO:0048038">
    <property type="term" value="F:quinone binding"/>
    <property type="evidence" value="ECO:0007669"/>
    <property type="project" value="UniProtKB-KW"/>
</dbReference>
<dbReference type="Pfam" id="PF00346">
    <property type="entry name" value="Complex1_49kDa"/>
    <property type="match status" value="1"/>
</dbReference>
<evidence type="ECO:0000256" key="2">
    <source>
        <dbReference type="ARBA" id="ARBA00004417"/>
    </source>
</evidence>
<keyword evidence="8 13" id="KW-0520">NAD</keyword>
<comment type="subcellular location">
    <subcellularLocation>
        <location evidence="2">Cell inner membrane</location>
        <topology evidence="2">Peripheral membrane protein</topology>
    </subcellularLocation>
    <subcellularLocation>
        <location evidence="13">Cell membrane</location>
        <topology evidence="13">Peripheral membrane protein</topology>
        <orientation evidence="13">Cytoplasmic side</orientation>
    </subcellularLocation>
</comment>
<dbReference type="GO" id="GO:0050136">
    <property type="term" value="F:NADH dehydrogenase (quinone) (non-electrogenic) activity"/>
    <property type="evidence" value="ECO:0007669"/>
    <property type="project" value="UniProtKB-UniRule"/>
</dbReference>
<evidence type="ECO:0000259" key="14">
    <source>
        <dbReference type="Pfam" id="PF00329"/>
    </source>
</evidence>
<evidence type="ECO:0000256" key="3">
    <source>
        <dbReference type="ARBA" id="ARBA00010019"/>
    </source>
</evidence>
<comment type="similarity">
    <text evidence="3 13">In the C-terminal section; belongs to the complex I 49 kDa subunit family.</text>
</comment>
<keyword evidence="16" id="KW-0560">Oxidoreductase</keyword>
<comment type="catalytic activity">
    <reaction evidence="12 13">
        <text>a quinone + NADH + 5 H(+)(in) = a quinol + NAD(+) + 4 H(+)(out)</text>
        <dbReference type="Rhea" id="RHEA:57888"/>
        <dbReference type="ChEBI" id="CHEBI:15378"/>
        <dbReference type="ChEBI" id="CHEBI:24646"/>
        <dbReference type="ChEBI" id="CHEBI:57540"/>
        <dbReference type="ChEBI" id="CHEBI:57945"/>
        <dbReference type="ChEBI" id="CHEBI:132124"/>
    </reaction>
</comment>
<evidence type="ECO:0000256" key="6">
    <source>
        <dbReference type="ARBA" id="ARBA00022719"/>
    </source>
</evidence>
<comment type="subunit">
    <text evidence="13">NDH-1 is composed of 13 different subunits. Subunits NuoB, CD, E, F, and G constitute the peripheral sector of the complex.</text>
</comment>
<reference evidence="16 17" key="1">
    <citation type="submission" date="2019-02" db="EMBL/GenBank/DDBJ databases">
        <authorList>
            <person name="Manzano-Marin A."/>
            <person name="Manzano-Marin A."/>
        </authorList>
    </citation>
    <scope>NUCLEOTIDE SEQUENCE [LARGE SCALE GENOMIC DNA]</scope>
    <source>
        <strain evidence="16 17">BuCicurvipes</strain>
    </source>
</reference>
<keyword evidence="7 13" id="KW-1278">Translocase</keyword>
<keyword evidence="10 13" id="KW-0472">Membrane</keyword>
<dbReference type="InterPro" id="IPR022885">
    <property type="entry name" value="NDH1_su_D/H"/>
</dbReference>
<evidence type="ECO:0000313" key="17">
    <source>
        <dbReference type="Proteomes" id="UP000294344"/>
    </source>
</evidence>
<comment type="similarity">
    <text evidence="13">In the N-terminal section; belongs to the complex I 30 kDa subunit family.</text>
</comment>